<sequence>MIVKLAVTGSAAALLLLLVLPISPASAATAATFYASPAGSGSSCTQAAPCSLAGAQSAVRAKLVADPGADVQVLLADGTYRLSSTWKFTAADSGSAGHPVVWRAAPGAVPVISGATRVTGWVQEGTSGVWSAPVPTGSETRQLYVDGKKVPVAGAPLSNLGWNGTWTGSSSGYNINGDAAAKAWFGARTAAEVARVQFDYPGGNGPWTESRCPVAGYTASTAVLTMAQPCWTNVTNRAGFSQGSGGLPSMSVNTKPARVDNARALLSPGAWFLDPAANRLYYQPEAGQQVANLDVELPRLESLLQGAGTLANPLHDVTFTGLQFSYATWNDPSRSYGFSDVQSNLRITEGRNQGMCTFANPAGSCPWGALTQPLANVAFTATANLTLAGNRFVNLGGAGLSVMYGARNTLIQGNEFTDISSTALLLGCTYDPTPTNASDAQGIKNHCTPDPAAVSGDSIGLNEILTNTTVSDNVIHHIGTEYSSACGITLLFSRGTKITNNVLYDLPYTAITAGVIQGHVDQASTPQNSTNINESNTISNNLFHDYMSVRSDGGAIYAEGHQAGYVTRTDGTIDPVATLAKGLQVKGNVAFNGRNTNFTYYDDAGSEWINWEGNVAFNAGGAAQGGCSSTGHFWIRNNYFSAPVQSYACNPPVDSNASGNVSIPAAPGPATIPASILAAAGLTSAYVAQPNAGAPQVRYISPTNATQVLIGGHGFTATTPVYVKNVRVTGVQFVSGGFLIVPIPAGTTAADIRVGDGGGPVTAGRIDDTDSRIIYSGFSLQSGRTFGDLNGDIHFATANGSTATLTFTGTGITVYGEQNTDQGDIGISIDGAAQQTVSTLPTDGLRHANVSVYSRTGLSAGTHTIVVTKLSGNYAVLDGFAVLNTGPTTIRMDDTDSRITYSGFSLQSGRTFGDLNGDIHFATANGSTATLTFTGTGITVYGEQNTDQGDIGISIDGAAQQTVSTLPTDGVRHANVSVYNRTGLSAGTHTIVVTKLSGNYAVLDGFAVTSA</sequence>
<dbReference type="PANTHER" id="PTHR36453">
    <property type="entry name" value="SECRETED PROTEIN-RELATED"/>
    <property type="match status" value="1"/>
</dbReference>
<feature type="signal peptide" evidence="1">
    <location>
        <begin position="1"/>
        <end position="27"/>
    </location>
</feature>
<dbReference type="SUPFAM" id="SSF51126">
    <property type="entry name" value="Pectin lyase-like"/>
    <property type="match status" value="1"/>
</dbReference>
<dbReference type="Gene3D" id="2.160.20.10">
    <property type="entry name" value="Single-stranded right-handed beta-helix, Pectin lyase-like"/>
    <property type="match status" value="2"/>
</dbReference>
<keyword evidence="3" id="KW-1185">Reference proteome</keyword>
<evidence type="ECO:0008006" key="4">
    <source>
        <dbReference type="Google" id="ProtNLM"/>
    </source>
</evidence>
<dbReference type="Gene3D" id="2.60.120.260">
    <property type="entry name" value="Galactose-binding domain-like"/>
    <property type="match status" value="2"/>
</dbReference>
<name>A0ABP8CYF9_9ACTN</name>
<evidence type="ECO:0000256" key="1">
    <source>
        <dbReference type="SAM" id="SignalP"/>
    </source>
</evidence>
<dbReference type="SMART" id="SM00710">
    <property type="entry name" value="PbH1"/>
    <property type="match status" value="7"/>
</dbReference>
<protein>
    <recommendedName>
        <fullName evidence="4">Right handed beta helix domain-containing protein</fullName>
    </recommendedName>
</protein>
<proteinExistence type="predicted"/>
<dbReference type="PANTHER" id="PTHR36453:SF1">
    <property type="entry name" value="RIGHT HANDED BETA HELIX DOMAIN-CONTAINING PROTEIN"/>
    <property type="match status" value="1"/>
</dbReference>
<accession>A0ABP8CYF9</accession>
<dbReference type="RefSeq" id="WP_345121697.1">
    <property type="nucleotide sequence ID" value="NZ_BAABAT010000002.1"/>
</dbReference>
<dbReference type="InterPro" id="IPR011050">
    <property type="entry name" value="Pectin_lyase_fold/virulence"/>
</dbReference>
<dbReference type="InterPro" id="IPR012334">
    <property type="entry name" value="Pectin_lyas_fold"/>
</dbReference>
<gene>
    <name evidence="2" type="ORF">GCM10022255_009990</name>
</gene>
<comment type="caution">
    <text evidence="2">The sequence shown here is derived from an EMBL/GenBank/DDBJ whole genome shotgun (WGS) entry which is preliminary data.</text>
</comment>
<evidence type="ECO:0000313" key="2">
    <source>
        <dbReference type="EMBL" id="GAA4244932.1"/>
    </source>
</evidence>
<evidence type="ECO:0000313" key="3">
    <source>
        <dbReference type="Proteomes" id="UP001500620"/>
    </source>
</evidence>
<organism evidence="2 3">
    <name type="scientific">Dactylosporangium darangshiense</name>
    <dbReference type="NCBI Taxonomy" id="579108"/>
    <lineage>
        <taxon>Bacteria</taxon>
        <taxon>Bacillati</taxon>
        <taxon>Actinomycetota</taxon>
        <taxon>Actinomycetes</taxon>
        <taxon>Micromonosporales</taxon>
        <taxon>Micromonosporaceae</taxon>
        <taxon>Dactylosporangium</taxon>
    </lineage>
</organism>
<dbReference type="EMBL" id="BAABAT010000002">
    <property type="protein sequence ID" value="GAA4244932.1"/>
    <property type="molecule type" value="Genomic_DNA"/>
</dbReference>
<reference evidence="3" key="1">
    <citation type="journal article" date="2019" name="Int. J. Syst. Evol. Microbiol.">
        <title>The Global Catalogue of Microorganisms (GCM) 10K type strain sequencing project: providing services to taxonomists for standard genome sequencing and annotation.</title>
        <authorList>
            <consortium name="The Broad Institute Genomics Platform"/>
            <consortium name="The Broad Institute Genome Sequencing Center for Infectious Disease"/>
            <person name="Wu L."/>
            <person name="Ma J."/>
        </authorList>
    </citation>
    <scope>NUCLEOTIDE SEQUENCE [LARGE SCALE GENOMIC DNA]</scope>
    <source>
        <strain evidence="3">JCM 17441</strain>
    </source>
</reference>
<dbReference type="InterPro" id="IPR006626">
    <property type="entry name" value="PbH1"/>
</dbReference>
<keyword evidence="1" id="KW-0732">Signal</keyword>
<feature type="chain" id="PRO_5045903144" description="Right handed beta helix domain-containing protein" evidence="1">
    <location>
        <begin position="28"/>
        <end position="1011"/>
    </location>
</feature>
<dbReference type="Proteomes" id="UP001500620">
    <property type="component" value="Unassembled WGS sequence"/>
</dbReference>